<dbReference type="KEGG" id="epa:110241375"/>
<keyword evidence="1" id="KW-1133">Transmembrane helix</keyword>
<name>A0A913XDQ0_EXADI</name>
<sequence length="254" mass="28975">MCFGIRCLMLAIFYVLKDISFNHHDHVIIPKVLFPTENFFRLLEILFLTLTLEHQRKHRSKGFIQDVMENFNQHSYENTNTLNCRYICNKLFCSTYSVFIGQALIGFGFLAATFVFVLREKPDESKLTAALYWTYNGCLWTMSISCVVLTFIILCTSTIHETYQNQGPSIKTKVLLAVGIGLSLPGNIPVFIWQSCIFKATQAVAGYYVVLPLMFAAVCLFMAVLIQEFNRLKEEAQWSAIDQAEANNSITESI</sequence>
<organism evidence="3 4">
    <name type="scientific">Exaiptasia diaphana</name>
    <name type="common">Tropical sea anemone</name>
    <name type="synonym">Aiptasia pulchella</name>
    <dbReference type="NCBI Taxonomy" id="2652724"/>
    <lineage>
        <taxon>Eukaryota</taxon>
        <taxon>Metazoa</taxon>
        <taxon>Cnidaria</taxon>
        <taxon>Anthozoa</taxon>
        <taxon>Hexacorallia</taxon>
        <taxon>Actiniaria</taxon>
        <taxon>Aiptasiidae</taxon>
        <taxon>Exaiptasia</taxon>
    </lineage>
</organism>
<dbReference type="RefSeq" id="XP_020902890.1">
    <property type="nucleotide sequence ID" value="XM_021047231.2"/>
</dbReference>
<feature type="transmembrane region" description="Helical" evidence="1">
    <location>
        <begin position="205"/>
        <end position="226"/>
    </location>
</feature>
<feature type="transmembrane region" description="Helical" evidence="1">
    <location>
        <begin position="174"/>
        <end position="193"/>
    </location>
</feature>
<accession>A0A913XDQ0</accession>
<dbReference type="OrthoDB" id="5977655at2759"/>
<feature type="transmembrane region" description="Helical" evidence="1">
    <location>
        <begin position="95"/>
        <end position="118"/>
    </location>
</feature>
<dbReference type="GeneID" id="110241375"/>
<dbReference type="OMA" id="CTSTIHE"/>
<feature type="chain" id="PRO_5036949794" evidence="2">
    <location>
        <begin position="18"/>
        <end position="254"/>
    </location>
</feature>
<evidence type="ECO:0000313" key="3">
    <source>
        <dbReference type="EnsemblMetazoa" id="XP_020902890.1"/>
    </source>
</evidence>
<keyword evidence="1" id="KW-0472">Membrane</keyword>
<keyword evidence="1" id="KW-0812">Transmembrane</keyword>
<evidence type="ECO:0000313" key="4">
    <source>
        <dbReference type="Proteomes" id="UP000887567"/>
    </source>
</evidence>
<dbReference type="AlphaFoldDB" id="A0A913XDQ0"/>
<evidence type="ECO:0000256" key="1">
    <source>
        <dbReference type="SAM" id="Phobius"/>
    </source>
</evidence>
<keyword evidence="4" id="KW-1185">Reference proteome</keyword>
<evidence type="ECO:0000256" key="2">
    <source>
        <dbReference type="SAM" id="SignalP"/>
    </source>
</evidence>
<reference evidence="3" key="1">
    <citation type="submission" date="2022-11" db="UniProtKB">
        <authorList>
            <consortium name="EnsemblMetazoa"/>
        </authorList>
    </citation>
    <scope>IDENTIFICATION</scope>
</reference>
<proteinExistence type="predicted"/>
<protein>
    <submittedName>
        <fullName evidence="3">Uncharacterized protein</fullName>
    </submittedName>
</protein>
<keyword evidence="2" id="KW-0732">Signal</keyword>
<dbReference type="Proteomes" id="UP000887567">
    <property type="component" value="Unplaced"/>
</dbReference>
<feature type="transmembrane region" description="Helical" evidence="1">
    <location>
        <begin position="130"/>
        <end position="154"/>
    </location>
</feature>
<dbReference type="EnsemblMetazoa" id="XM_021047231.2">
    <property type="protein sequence ID" value="XP_020902890.1"/>
    <property type="gene ID" value="LOC110241375"/>
</dbReference>
<feature type="signal peptide" evidence="2">
    <location>
        <begin position="1"/>
        <end position="17"/>
    </location>
</feature>